<feature type="non-terminal residue" evidence="2">
    <location>
        <position position="1"/>
    </location>
</feature>
<proteinExistence type="predicted"/>
<dbReference type="Proteomes" id="UP000266841">
    <property type="component" value="Unassembled WGS sequence"/>
</dbReference>
<dbReference type="EMBL" id="AGNL01015524">
    <property type="protein sequence ID" value="EJK65738.1"/>
    <property type="molecule type" value="Genomic_DNA"/>
</dbReference>
<feature type="compositionally biased region" description="Basic and acidic residues" evidence="1">
    <location>
        <begin position="61"/>
        <end position="71"/>
    </location>
</feature>
<accession>K0SHX7</accession>
<dbReference type="AlphaFoldDB" id="K0SHX7"/>
<keyword evidence="3" id="KW-1185">Reference proteome</keyword>
<evidence type="ECO:0000256" key="1">
    <source>
        <dbReference type="SAM" id="MobiDB-lite"/>
    </source>
</evidence>
<name>K0SHX7_THAOC</name>
<feature type="region of interest" description="Disordered" evidence="1">
    <location>
        <begin position="87"/>
        <end position="107"/>
    </location>
</feature>
<evidence type="ECO:0000313" key="3">
    <source>
        <dbReference type="Proteomes" id="UP000266841"/>
    </source>
</evidence>
<reference evidence="2 3" key="1">
    <citation type="journal article" date="2012" name="Genome Biol.">
        <title>Genome and low-iron response of an oceanic diatom adapted to chronic iron limitation.</title>
        <authorList>
            <person name="Lommer M."/>
            <person name="Specht M."/>
            <person name="Roy A.S."/>
            <person name="Kraemer L."/>
            <person name="Andreson R."/>
            <person name="Gutowska M.A."/>
            <person name="Wolf J."/>
            <person name="Bergner S.V."/>
            <person name="Schilhabel M.B."/>
            <person name="Klostermeier U.C."/>
            <person name="Beiko R.G."/>
            <person name="Rosenstiel P."/>
            <person name="Hippler M."/>
            <person name="Laroche J."/>
        </authorList>
    </citation>
    <scope>NUCLEOTIDE SEQUENCE [LARGE SCALE GENOMIC DNA]</scope>
    <source>
        <strain evidence="2 3">CCMP1005</strain>
    </source>
</reference>
<protein>
    <submittedName>
        <fullName evidence="2">Uncharacterized protein</fullName>
    </submittedName>
</protein>
<feature type="region of interest" description="Disordered" evidence="1">
    <location>
        <begin position="32"/>
        <end position="71"/>
    </location>
</feature>
<organism evidence="2 3">
    <name type="scientific">Thalassiosira oceanica</name>
    <name type="common">Marine diatom</name>
    <dbReference type="NCBI Taxonomy" id="159749"/>
    <lineage>
        <taxon>Eukaryota</taxon>
        <taxon>Sar</taxon>
        <taxon>Stramenopiles</taxon>
        <taxon>Ochrophyta</taxon>
        <taxon>Bacillariophyta</taxon>
        <taxon>Coscinodiscophyceae</taxon>
        <taxon>Thalassiosirophycidae</taxon>
        <taxon>Thalassiosirales</taxon>
        <taxon>Thalassiosiraceae</taxon>
        <taxon>Thalassiosira</taxon>
    </lineage>
</organism>
<sequence length="107" mass="11546">LVVGENSFSGGMRSGVYRRIGLCAFLRPTGCPRRPRSTPFAIVELSGPPPPSQPRSRYPPRRGDAVRVSETSTYDRHGVVAGFRASSATIEDRRAPAAARVGPTLRP</sequence>
<evidence type="ECO:0000313" key="2">
    <source>
        <dbReference type="EMBL" id="EJK65738.1"/>
    </source>
</evidence>
<gene>
    <name evidence="2" type="ORF">THAOC_13376</name>
</gene>
<comment type="caution">
    <text evidence="2">The sequence shown here is derived from an EMBL/GenBank/DDBJ whole genome shotgun (WGS) entry which is preliminary data.</text>
</comment>